<gene>
    <name evidence="3" type="ORF">NITFAB_1014</name>
</gene>
<feature type="domain" description="Inner membrane protein YgaP-like transmembrane" evidence="2">
    <location>
        <begin position="1"/>
        <end position="61"/>
    </location>
</feature>
<accession>A0A2X0RCQ9</accession>
<reference evidence="3" key="1">
    <citation type="submission" date="2018-05" db="EMBL/GenBank/DDBJ databases">
        <authorList>
            <person name="Lanie J.A."/>
            <person name="Ng W.-L."/>
            <person name="Kazmierczak K.M."/>
            <person name="Andrzejewski T.M."/>
            <person name="Davidsen T.M."/>
            <person name="Wayne K.J."/>
            <person name="Tettelin H."/>
            <person name="Glass J.I."/>
            <person name="Rusch D."/>
            <person name="Podicherti R."/>
            <person name="Tsui H.-C.T."/>
            <person name="Winkler M.E."/>
        </authorList>
    </citation>
    <scope>NUCLEOTIDE SEQUENCE</scope>
    <source>
        <strain evidence="3">KNB</strain>
    </source>
</reference>
<proteinExistence type="predicted"/>
<feature type="transmembrane region" description="Helical" evidence="1">
    <location>
        <begin position="35"/>
        <end position="54"/>
    </location>
</feature>
<evidence type="ECO:0000313" key="3">
    <source>
        <dbReference type="EMBL" id="SPS05424.1"/>
    </source>
</evidence>
<sequence>MTKNVGGVDRVVRIVAGLVLIVLAATGQIGPWGWLGILILGTGIFGFCGLYRLLGISTCRVREKKRNSEAGIQ</sequence>
<keyword evidence="1" id="KW-1133">Transmembrane helix</keyword>
<protein>
    <submittedName>
        <fullName evidence="3">Membrane protein</fullName>
    </submittedName>
</protein>
<name>A0A2X0RCQ9_9PROT</name>
<dbReference type="AlphaFoldDB" id="A0A2X0RCQ9"/>
<feature type="transmembrane region" description="Helical" evidence="1">
    <location>
        <begin position="12"/>
        <end position="29"/>
    </location>
</feature>
<keyword evidence="1" id="KW-0472">Membrane</keyword>
<dbReference type="InterPro" id="IPR021309">
    <property type="entry name" value="YgaP-like_TM"/>
</dbReference>
<keyword evidence="1" id="KW-0812">Transmembrane</keyword>
<evidence type="ECO:0000256" key="1">
    <source>
        <dbReference type="SAM" id="Phobius"/>
    </source>
</evidence>
<dbReference type="EMBL" id="LS423452">
    <property type="protein sequence ID" value="SPS05424.1"/>
    <property type="molecule type" value="Genomic_DNA"/>
</dbReference>
<organism evidence="3">
    <name type="scientific">Candidatus Nitrotoga fabula</name>
    <dbReference type="NCBI Taxonomy" id="2182327"/>
    <lineage>
        <taxon>Bacteria</taxon>
        <taxon>Pseudomonadati</taxon>
        <taxon>Pseudomonadota</taxon>
        <taxon>Betaproteobacteria</taxon>
        <taxon>Nitrosomonadales</taxon>
        <taxon>Gallionellaceae</taxon>
        <taxon>Candidatus Nitrotoga</taxon>
    </lineage>
</organism>
<evidence type="ECO:0000259" key="2">
    <source>
        <dbReference type="Pfam" id="PF11127"/>
    </source>
</evidence>
<dbReference type="Pfam" id="PF11127">
    <property type="entry name" value="YgaP-like_TM"/>
    <property type="match status" value="1"/>
</dbReference>